<dbReference type="InterPro" id="IPR042184">
    <property type="entry name" value="YqeY/Aim41_N"/>
</dbReference>
<accession>A0A1G2H168</accession>
<dbReference type="InterPro" id="IPR023168">
    <property type="entry name" value="GatB_Yqey_C_2"/>
</dbReference>
<dbReference type="PANTHER" id="PTHR28055">
    <property type="entry name" value="ALTERED INHERITANCE OF MITOCHONDRIA PROTEIN 41, MITOCHONDRIAL"/>
    <property type="match status" value="1"/>
</dbReference>
<dbReference type="PANTHER" id="PTHR28055:SF1">
    <property type="entry name" value="ALTERED INHERITANCE OF MITOCHONDRIA PROTEIN 41, MITOCHONDRIAL"/>
    <property type="match status" value="1"/>
</dbReference>
<name>A0A1G2H168_9BACT</name>
<dbReference type="EMBL" id="MHNY01000017">
    <property type="protein sequence ID" value="OGZ56214.1"/>
    <property type="molecule type" value="Genomic_DNA"/>
</dbReference>
<dbReference type="STRING" id="1802128.A3H64_01250"/>
<evidence type="ECO:0000313" key="1">
    <source>
        <dbReference type="EMBL" id="OGZ56214.1"/>
    </source>
</evidence>
<protein>
    <recommendedName>
        <fullName evidence="3">Glutamyl-tRNA amidotransferase</fullName>
    </recommendedName>
</protein>
<sequence length="151" mass="17044">MLKQRIESDLKEAMKQKDELRTSTLRMLLAAVQNKEISLTKKDEGLSEEEFLQVIRSEVKKRKEAAEGFEKGGRTELSEKEKKEAEILEIYLPAELSEEELNVIVKQVMRDLGASSEKDFGAVMKGVMTAVLGRAGGNRVADAVKRYLRDL</sequence>
<dbReference type="Pfam" id="PF09424">
    <property type="entry name" value="YqeY"/>
    <property type="match status" value="1"/>
</dbReference>
<dbReference type="Gene3D" id="1.10.1510.10">
    <property type="entry name" value="Uncharacterised protein YqeY/AIM41 PF09424, N-terminal domain"/>
    <property type="match status" value="1"/>
</dbReference>
<dbReference type="GO" id="GO:0016884">
    <property type="term" value="F:carbon-nitrogen ligase activity, with glutamine as amido-N-donor"/>
    <property type="evidence" value="ECO:0007669"/>
    <property type="project" value="InterPro"/>
</dbReference>
<dbReference type="InterPro" id="IPR003789">
    <property type="entry name" value="Asn/Gln_tRNA_amidoTrase-B-like"/>
</dbReference>
<dbReference type="AlphaFoldDB" id="A0A1G2H168"/>
<evidence type="ECO:0000313" key="2">
    <source>
        <dbReference type="Proteomes" id="UP000178186"/>
    </source>
</evidence>
<organism evidence="1 2">
    <name type="scientific">Candidatus Ryanbacteria bacterium RIFCSPLOWO2_02_FULL_45_11c</name>
    <dbReference type="NCBI Taxonomy" id="1802128"/>
    <lineage>
        <taxon>Bacteria</taxon>
        <taxon>Candidatus Ryaniibacteriota</taxon>
    </lineage>
</organism>
<reference evidence="1 2" key="1">
    <citation type="journal article" date="2016" name="Nat. Commun.">
        <title>Thousands of microbial genomes shed light on interconnected biogeochemical processes in an aquifer system.</title>
        <authorList>
            <person name="Anantharaman K."/>
            <person name="Brown C.T."/>
            <person name="Hug L.A."/>
            <person name="Sharon I."/>
            <person name="Castelle C.J."/>
            <person name="Probst A.J."/>
            <person name="Thomas B.C."/>
            <person name="Singh A."/>
            <person name="Wilkins M.J."/>
            <person name="Karaoz U."/>
            <person name="Brodie E.L."/>
            <person name="Williams K.H."/>
            <person name="Hubbard S.S."/>
            <person name="Banfield J.F."/>
        </authorList>
    </citation>
    <scope>NUCLEOTIDE SEQUENCE [LARGE SCALE GENOMIC DNA]</scope>
</reference>
<comment type="caution">
    <text evidence="1">The sequence shown here is derived from an EMBL/GenBank/DDBJ whole genome shotgun (WGS) entry which is preliminary data.</text>
</comment>
<dbReference type="SUPFAM" id="SSF89095">
    <property type="entry name" value="GatB/YqeY motif"/>
    <property type="match status" value="1"/>
</dbReference>
<dbReference type="Gene3D" id="1.10.10.410">
    <property type="match status" value="1"/>
</dbReference>
<dbReference type="InterPro" id="IPR019004">
    <property type="entry name" value="YqeY/Aim41"/>
</dbReference>
<gene>
    <name evidence="1" type="ORF">A3H64_01250</name>
</gene>
<dbReference type="Proteomes" id="UP000178186">
    <property type="component" value="Unassembled WGS sequence"/>
</dbReference>
<proteinExistence type="predicted"/>
<evidence type="ECO:0008006" key="3">
    <source>
        <dbReference type="Google" id="ProtNLM"/>
    </source>
</evidence>